<name>A0A7M2WQW9_9BACT</name>
<organism evidence="2 3">
    <name type="scientific">Humisphaera borealis</name>
    <dbReference type="NCBI Taxonomy" id="2807512"/>
    <lineage>
        <taxon>Bacteria</taxon>
        <taxon>Pseudomonadati</taxon>
        <taxon>Planctomycetota</taxon>
        <taxon>Phycisphaerae</taxon>
        <taxon>Tepidisphaerales</taxon>
        <taxon>Tepidisphaeraceae</taxon>
        <taxon>Humisphaera</taxon>
    </lineage>
</organism>
<evidence type="ECO:0000259" key="1">
    <source>
        <dbReference type="Pfam" id="PF04127"/>
    </source>
</evidence>
<dbReference type="InterPro" id="IPR035929">
    <property type="entry name" value="CoaB-like_sf"/>
</dbReference>
<dbReference type="AlphaFoldDB" id="A0A7M2WQW9"/>
<sequence>MNTPTTKRFLVTAGGTRERIDRVRDWGNVFTGNTGYGIARALSTVGCVDLVTSNRDHQRELAGAGAADALRAVPFTSHGDLRQSLATLMATQRYDAVFMTAAVSDYGPERAYQVIDRKPDPAERGRELWVVKDAHAGKVKSTFDEIAILGRKTVKIVDLFRGEWGYRGMLVKFKLEVGIDREALIRIGQASRLASGADYLVANTLDMVEGPNAGAYLLSDGDEEWVARGDLAERLKVLASSGGPLSRRP</sequence>
<dbReference type="Pfam" id="PF04127">
    <property type="entry name" value="DFP"/>
    <property type="match status" value="1"/>
</dbReference>
<gene>
    <name evidence="2" type="ORF">IPV69_16210</name>
</gene>
<feature type="domain" description="DNA/pantothenate metabolism flavoprotein C-terminal" evidence="1">
    <location>
        <begin position="6"/>
        <end position="112"/>
    </location>
</feature>
<evidence type="ECO:0000313" key="3">
    <source>
        <dbReference type="Proteomes" id="UP000593765"/>
    </source>
</evidence>
<dbReference type="Proteomes" id="UP000593765">
    <property type="component" value="Chromosome"/>
</dbReference>
<dbReference type="Gene3D" id="3.40.50.10300">
    <property type="entry name" value="CoaB-like"/>
    <property type="match status" value="1"/>
</dbReference>
<dbReference type="KEGG" id="hbs:IPV69_16210"/>
<dbReference type="InterPro" id="IPR007085">
    <property type="entry name" value="DNA/pantothenate-metab_flavo_C"/>
</dbReference>
<accession>A0A7M2WQW9</accession>
<dbReference type="GO" id="GO:0003824">
    <property type="term" value="F:catalytic activity"/>
    <property type="evidence" value="ECO:0007669"/>
    <property type="project" value="UniProtKB-ARBA"/>
</dbReference>
<dbReference type="RefSeq" id="WP_206290734.1">
    <property type="nucleotide sequence ID" value="NZ_CP063458.1"/>
</dbReference>
<proteinExistence type="predicted"/>
<keyword evidence="3" id="KW-1185">Reference proteome</keyword>
<evidence type="ECO:0000313" key="2">
    <source>
        <dbReference type="EMBL" id="QOV87823.1"/>
    </source>
</evidence>
<dbReference type="SUPFAM" id="SSF102645">
    <property type="entry name" value="CoaB-like"/>
    <property type="match status" value="1"/>
</dbReference>
<dbReference type="GO" id="GO:0015937">
    <property type="term" value="P:coenzyme A biosynthetic process"/>
    <property type="evidence" value="ECO:0007669"/>
    <property type="project" value="UniProtKB-ARBA"/>
</dbReference>
<dbReference type="EMBL" id="CP063458">
    <property type="protein sequence ID" value="QOV87823.1"/>
    <property type="molecule type" value="Genomic_DNA"/>
</dbReference>
<protein>
    <recommendedName>
        <fullName evidence="1">DNA/pantothenate metabolism flavoprotein C-terminal domain-containing protein</fullName>
    </recommendedName>
</protein>
<reference evidence="2 3" key="1">
    <citation type="submission" date="2020-10" db="EMBL/GenBank/DDBJ databases">
        <title>Wide distribution of Phycisphaera-like planctomycetes from WD2101 soil group in peatlands and genome analysis of the first cultivated representative.</title>
        <authorList>
            <person name="Dedysh S.N."/>
            <person name="Beletsky A.V."/>
            <person name="Ivanova A."/>
            <person name="Kulichevskaya I.S."/>
            <person name="Suzina N.E."/>
            <person name="Philippov D.A."/>
            <person name="Rakitin A.L."/>
            <person name="Mardanov A.V."/>
            <person name="Ravin N.V."/>
        </authorList>
    </citation>
    <scope>NUCLEOTIDE SEQUENCE [LARGE SCALE GENOMIC DNA]</scope>
    <source>
        <strain evidence="2 3">M1803</strain>
    </source>
</reference>